<comment type="caution">
    <text evidence="2">The sequence shown here is derived from an EMBL/GenBank/DDBJ whole genome shotgun (WGS) entry which is preliminary data.</text>
</comment>
<dbReference type="Proteomes" id="UP001606302">
    <property type="component" value="Unassembled WGS sequence"/>
</dbReference>
<feature type="transmembrane region" description="Helical" evidence="1">
    <location>
        <begin position="101"/>
        <end position="123"/>
    </location>
</feature>
<feature type="transmembrane region" description="Helical" evidence="1">
    <location>
        <begin position="6"/>
        <end position="26"/>
    </location>
</feature>
<reference evidence="2 3" key="1">
    <citation type="submission" date="2024-08" db="EMBL/GenBank/DDBJ databases">
        <authorList>
            <person name="Lu H."/>
        </authorList>
    </citation>
    <scope>NUCLEOTIDE SEQUENCE [LARGE SCALE GENOMIC DNA]</scope>
    <source>
        <strain evidence="2 3">DXS20W</strain>
    </source>
</reference>
<feature type="transmembrane region" description="Helical" evidence="1">
    <location>
        <begin position="153"/>
        <end position="176"/>
    </location>
</feature>
<dbReference type="EMBL" id="JBIGHX010000001">
    <property type="protein sequence ID" value="MFG6460633.1"/>
    <property type="molecule type" value="Genomic_DNA"/>
</dbReference>
<keyword evidence="1" id="KW-1133">Transmembrane helix</keyword>
<proteinExistence type="predicted"/>
<evidence type="ECO:0000313" key="3">
    <source>
        <dbReference type="Proteomes" id="UP001606302"/>
    </source>
</evidence>
<evidence type="ECO:0000256" key="1">
    <source>
        <dbReference type="SAM" id="Phobius"/>
    </source>
</evidence>
<keyword evidence="1" id="KW-0472">Membrane</keyword>
<accession>A0ABW7GFA0</accession>
<keyword evidence="1" id="KW-0812">Transmembrane</keyword>
<protein>
    <submittedName>
        <fullName evidence="2">Uncharacterized protein</fullName>
    </submittedName>
</protein>
<name>A0ABW7GFA0_9BURK</name>
<sequence length="205" mass="21945">MDDFPGDLVFWACVLLGVIALIVAVFKADRGDAESILQKRLAAYPASARAVILRGKQPAGWKLALQIFVMVAIALGMPKLQTPGTLALLCERFGAAQTAQLLWLLIYPGLPFLMLLALSPLLLQSVRVLRGGYAPPLDSVPTQDTIAVAGWRAVLRGMVGLVLFPVLVGVIGYLAADLRQTFNRNPVSADARCPIGEPPPTALHL</sequence>
<keyword evidence="3" id="KW-1185">Reference proteome</keyword>
<gene>
    <name evidence="2" type="ORF">ACG04Q_03550</name>
</gene>
<dbReference type="RefSeq" id="WP_394509440.1">
    <property type="nucleotide sequence ID" value="NZ_JBIGHX010000001.1"/>
</dbReference>
<evidence type="ECO:0000313" key="2">
    <source>
        <dbReference type="EMBL" id="MFG6460633.1"/>
    </source>
</evidence>
<organism evidence="2 3">
    <name type="scientific">Pelomonas lactea</name>
    <dbReference type="NCBI Taxonomy" id="3299030"/>
    <lineage>
        <taxon>Bacteria</taxon>
        <taxon>Pseudomonadati</taxon>
        <taxon>Pseudomonadota</taxon>
        <taxon>Betaproteobacteria</taxon>
        <taxon>Burkholderiales</taxon>
        <taxon>Sphaerotilaceae</taxon>
        <taxon>Roseateles</taxon>
    </lineage>
</organism>